<dbReference type="PANTHER" id="PTHR19446">
    <property type="entry name" value="REVERSE TRANSCRIPTASES"/>
    <property type="match status" value="1"/>
</dbReference>
<organism evidence="2 3">
    <name type="scientific">Lolium multiflorum</name>
    <name type="common">Italian ryegrass</name>
    <name type="synonym">Lolium perenne subsp. multiflorum</name>
    <dbReference type="NCBI Taxonomy" id="4521"/>
    <lineage>
        <taxon>Eukaryota</taxon>
        <taxon>Viridiplantae</taxon>
        <taxon>Streptophyta</taxon>
        <taxon>Embryophyta</taxon>
        <taxon>Tracheophyta</taxon>
        <taxon>Spermatophyta</taxon>
        <taxon>Magnoliopsida</taxon>
        <taxon>Liliopsida</taxon>
        <taxon>Poales</taxon>
        <taxon>Poaceae</taxon>
        <taxon>BOP clade</taxon>
        <taxon>Pooideae</taxon>
        <taxon>Poodae</taxon>
        <taxon>Poeae</taxon>
        <taxon>Poeae Chloroplast Group 2 (Poeae type)</taxon>
        <taxon>Loliodinae</taxon>
        <taxon>Loliinae</taxon>
        <taxon>Lolium</taxon>
    </lineage>
</organism>
<keyword evidence="3" id="KW-1185">Reference proteome</keyword>
<gene>
    <name evidence="2" type="ORF">QYE76_008627</name>
</gene>
<name>A0AAD8TQF9_LOLMU</name>
<reference evidence="2" key="1">
    <citation type="submission" date="2023-07" db="EMBL/GenBank/DDBJ databases">
        <title>A chromosome-level genome assembly of Lolium multiflorum.</title>
        <authorList>
            <person name="Chen Y."/>
            <person name="Copetti D."/>
            <person name="Kolliker R."/>
            <person name="Studer B."/>
        </authorList>
    </citation>
    <scope>NUCLEOTIDE SEQUENCE</scope>
    <source>
        <strain evidence="2">02402/16</strain>
        <tissue evidence="2">Leaf</tissue>
    </source>
</reference>
<protein>
    <recommendedName>
        <fullName evidence="4">Reverse transcriptase</fullName>
    </recommendedName>
</protein>
<dbReference type="EMBL" id="JAUUTY010000001">
    <property type="protein sequence ID" value="KAK1691930.1"/>
    <property type="molecule type" value="Genomic_DNA"/>
</dbReference>
<dbReference type="Proteomes" id="UP001231189">
    <property type="component" value="Unassembled WGS sequence"/>
</dbReference>
<evidence type="ECO:0000256" key="1">
    <source>
        <dbReference type="SAM" id="MobiDB-lite"/>
    </source>
</evidence>
<proteinExistence type="predicted"/>
<evidence type="ECO:0000313" key="2">
    <source>
        <dbReference type="EMBL" id="KAK1691930.1"/>
    </source>
</evidence>
<dbReference type="AlphaFoldDB" id="A0AAD8TQF9"/>
<sequence length="210" mass="23455">MAEASFTHFEGLLGTPVDRQYLLDLDFLGTHSEDQSELEAAFTKDEIWEVVRRLPHGKAPGLDGFTAEFLQSYWGIVKGDFMAAFDKLFTMCGRGFQGQNQALLILLPKRPDAAALGDYRSISLIHIFAKLVGRLWHLAWPLGWSRWWIHYGKTGLCRASNRTAKDPVRPAKALPCADARQRPPGKASDGSGDVAVRIEHLHGKGRCRAR</sequence>
<comment type="caution">
    <text evidence="2">The sequence shown here is derived from an EMBL/GenBank/DDBJ whole genome shotgun (WGS) entry which is preliminary data.</text>
</comment>
<feature type="region of interest" description="Disordered" evidence="1">
    <location>
        <begin position="169"/>
        <end position="193"/>
    </location>
</feature>
<evidence type="ECO:0008006" key="4">
    <source>
        <dbReference type="Google" id="ProtNLM"/>
    </source>
</evidence>
<evidence type="ECO:0000313" key="3">
    <source>
        <dbReference type="Proteomes" id="UP001231189"/>
    </source>
</evidence>
<accession>A0AAD8TQF9</accession>